<dbReference type="EMBL" id="MN739982">
    <property type="protein sequence ID" value="QHT81406.1"/>
    <property type="molecule type" value="Genomic_DNA"/>
</dbReference>
<organism evidence="2">
    <name type="scientific">viral metagenome</name>
    <dbReference type="NCBI Taxonomy" id="1070528"/>
    <lineage>
        <taxon>unclassified sequences</taxon>
        <taxon>metagenomes</taxon>
        <taxon>organismal metagenomes</taxon>
    </lineage>
</organism>
<name>A0A6C0HMP2_9ZZZZ</name>
<sequence length="540" mass="62993">MSTTNQKKPLLRSSSQHNSQTSNHTNTPSTQTSYSHILNSETDNSEYLAKLKSDQTTIIAFYIEYIITPLNKYEKDETLQKFKTIIQEYIDKPDAETFKQVQIMQLNLFKIFIDDLYGYELKQDSITKSNFNFTIADINLLDKLTFNKLINELQKSINKMYSTLTQAKAEVQQKHIYDFIFSESINNLKNASINNLAIDGYMESLKDLNNICKYTKKYFNDNNDVIKCIAKCFNFIKVALFNYLLILKNAYANKDSLVGLLIESDLPILIKQINMSNMSNIFTITEHKNGLIKINNSSNVSNNNSNISNNKRSLIKKQKNKIQNKFLSITSLKYKCNKHPSNDSKLQKFMHILFNLNNLNNINTFESNFNIEYYINQIKNIDLIYKHNPIQVLNFQIKCEHIDFKSKNIHTGASLTPEFKIITANNIYYSKQTVKTIKHILKYYKYLINLYKYLFPELKTLRVLSKKVTNFTRTHINKLKPHYERATTKFAYHSERAKAKLSAAKKSVFNLFRRSRGKSVPPTVKFTPTEHSNNNNMLTY</sequence>
<dbReference type="AlphaFoldDB" id="A0A6C0HMP2"/>
<feature type="compositionally biased region" description="Low complexity" evidence="1">
    <location>
        <begin position="13"/>
        <end position="33"/>
    </location>
</feature>
<feature type="region of interest" description="Disordered" evidence="1">
    <location>
        <begin position="1"/>
        <end position="34"/>
    </location>
</feature>
<accession>A0A6C0HMP2</accession>
<protein>
    <submittedName>
        <fullName evidence="2">Uncharacterized protein</fullName>
    </submittedName>
</protein>
<evidence type="ECO:0000256" key="1">
    <source>
        <dbReference type="SAM" id="MobiDB-lite"/>
    </source>
</evidence>
<proteinExistence type="predicted"/>
<evidence type="ECO:0000313" key="2">
    <source>
        <dbReference type="EMBL" id="QHT81406.1"/>
    </source>
</evidence>
<reference evidence="2" key="1">
    <citation type="journal article" date="2020" name="Nature">
        <title>Giant virus diversity and host interactions through global metagenomics.</title>
        <authorList>
            <person name="Schulz F."/>
            <person name="Roux S."/>
            <person name="Paez-Espino D."/>
            <person name="Jungbluth S."/>
            <person name="Walsh D.A."/>
            <person name="Denef V.J."/>
            <person name="McMahon K.D."/>
            <person name="Konstantinidis K.T."/>
            <person name="Eloe-Fadrosh E.A."/>
            <person name="Kyrpides N.C."/>
            <person name="Woyke T."/>
        </authorList>
    </citation>
    <scope>NUCLEOTIDE SEQUENCE</scope>
    <source>
        <strain evidence="2">GVMAG-M-3300023184-13</strain>
    </source>
</reference>